<dbReference type="Pfam" id="PF12550">
    <property type="entry name" value="GCR1_C"/>
    <property type="match status" value="1"/>
</dbReference>
<dbReference type="PANTHER" id="PTHR37784:SF2">
    <property type="entry name" value="HIGH-OSMOLARITY-INDUCED TRANSCRIPTION PROTEIN 1"/>
    <property type="match status" value="1"/>
</dbReference>
<accession>A0A225X5B8</accession>
<dbReference type="GO" id="GO:0000981">
    <property type="term" value="F:DNA-binding transcription factor activity, RNA polymerase II-specific"/>
    <property type="evidence" value="ECO:0007669"/>
    <property type="project" value="TreeGrafter"/>
</dbReference>
<dbReference type="GO" id="GO:0000978">
    <property type="term" value="F:RNA polymerase II cis-regulatory region sequence-specific DNA binding"/>
    <property type="evidence" value="ECO:0007669"/>
    <property type="project" value="TreeGrafter"/>
</dbReference>
<comment type="caution">
    <text evidence="2">The sequence shown here is derived from an EMBL/GenBank/DDBJ whole genome shotgun (WGS) entry which is preliminary data.</text>
</comment>
<dbReference type="Proteomes" id="UP000198211">
    <property type="component" value="Unassembled WGS sequence"/>
</dbReference>
<proteinExistence type="predicted"/>
<gene>
    <name evidence="2" type="ORF">PHMEG_00023</name>
</gene>
<dbReference type="PANTHER" id="PTHR37784">
    <property type="entry name" value="PROTEIN MSN1"/>
    <property type="match status" value="1"/>
</dbReference>
<sequence>MDHINQQHLQTIAHIDRKVSGVGASVKTLTGAFTQLTTGAAAVRLSVSWPGSIGTVPNTASQPSSVPSTYKMVRSLKTVHQVWQEWSVGIHGGPAVRNLEEIHGSLWRNTSADKRFFFDAGKSSITS</sequence>
<dbReference type="GO" id="GO:0060963">
    <property type="term" value="P:positive regulation of ribosomal protein gene transcription by RNA polymerase II"/>
    <property type="evidence" value="ECO:0007669"/>
    <property type="project" value="TreeGrafter"/>
</dbReference>
<evidence type="ECO:0000313" key="2">
    <source>
        <dbReference type="EMBL" id="OWZ24842.1"/>
    </source>
</evidence>
<organism evidence="2 3">
    <name type="scientific">Phytophthora megakarya</name>
    <dbReference type="NCBI Taxonomy" id="4795"/>
    <lineage>
        <taxon>Eukaryota</taxon>
        <taxon>Sar</taxon>
        <taxon>Stramenopiles</taxon>
        <taxon>Oomycota</taxon>
        <taxon>Peronosporomycetes</taxon>
        <taxon>Peronosporales</taxon>
        <taxon>Peronosporaceae</taxon>
        <taxon>Phytophthora</taxon>
    </lineage>
</organism>
<dbReference type="InterPro" id="IPR052146">
    <property type="entry name" value="HOT1"/>
</dbReference>
<dbReference type="EMBL" id="NBNE01000001">
    <property type="protein sequence ID" value="OWZ24842.1"/>
    <property type="molecule type" value="Genomic_DNA"/>
</dbReference>
<dbReference type="OrthoDB" id="2018329at2759"/>
<dbReference type="InterPro" id="IPR022210">
    <property type="entry name" value="TF_GCR1-like"/>
</dbReference>
<evidence type="ECO:0000313" key="3">
    <source>
        <dbReference type="Proteomes" id="UP000198211"/>
    </source>
</evidence>
<feature type="domain" description="Transcription activator GCR1-like" evidence="1">
    <location>
        <begin position="70"/>
        <end position="117"/>
    </location>
</feature>
<dbReference type="AlphaFoldDB" id="A0A225X5B8"/>
<keyword evidence="3" id="KW-1185">Reference proteome</keyword>
<protein>
    <submittedName>
        <fullName evidence="2">Short-chain dehydrogenase</fullName>
    </submittedName>
</protein>
<name>A0A225X5B8_9STRA</name>
<reference evidence="3" key="1">
    <citation type="submission" date="2017-03" db="EMBL/GenBank/DDBJ databases">
        <title>Phytopthora megakarya and P. palmivora, two closely related causual agents of cacao black pod achieved similar genome size and gene model numbers by different mechanisms.</title>
        <authorList>
            <person name="Ali S."/>
            <person name="Shao J."/>
            <person name="Larry D.J."/>
            <person name="Kronmiller B."/>
            <person name="Shen D."/>
            <person name="Strem M.D."/>
            <person name="Melnick R.L."/>
            <person name="Guiltinan M.J."/>
            <person name="Tyler B.M."/>
            <person name="Meinhardt L.W."/>
            <person name="Bailey B.A."/>
        </authorList>
    </citation>
    <scope>NUCLEOTIDE SEQUENCE [LARGE SCALE GENOMIC DNA]</scope>
    <source>
        <strain evidence="3">zdho120</strain>
    </source>
</reference>
<evidence type="ECO:0000259" key="1">
    <source>
        <dbReference type="Pfam" id="PF12550"/>
    </source>
</evidence>